<sequence>MLITHPKVLKKTVFDLFRTTLVIWHFTALFGALAAIPQSPKPVLPVFYDRRDKGDTQKLLNKVCIFCEATACEKACARQK</sequence>
<proteinExistence type="predicted"/>
<name>A0A1V4J4Z5_PATFA</name>
<dbReference type="EMBL" id="LSYS01009367">
    <property type="protein sequence ID" value="OPJ67190.1"/>
    <property type="molecule type" value="Genomic_DNA"/>
</dbReference>
<dbReference type="Proteomes" id="UP000190648">
    <property type="component" value="Unassembled WGS sequence"/>
</dbReference>
<reference evidence="1 2" key="1">
    <citation type="submission" date="2016-02" db="EMBL/GenBank/DDBJ databases">
        <title>Band-tailed pigeon sequencing and assembly.</title>
        <authorList>
            <person name="Soares A.E."/>
            <person name="Novak B.J."/>
            <person name="Rice E.S."/>
            <person name="O'Connell B."/>
            <person name="Chang D."/>
            <person name="Weber S."/>
            <person name="Shapiro B."/>
        </authorList>
    </citation>
    <scope>NUCLEOTIDE SEQUENCE [LARGE SCALE GENOMIC DNA]</scope>
    <source>
        <strain evidence="1">BTP2013</strain>
        <tissue evidence="1">Blood</tissue>
    </source>
</reference>
<keyword evidence="2" id="KW-1185">Reference proteome</keyword>
<evidence type="ECO:0000313" key="2">
    <source>
        <dbReference type="Proteomes" id="UP000190648"/>
    </source>
</evidence>
<protein>
    <submittedName>
        <fullName evidence="1">Uncharacterized protein</fullName>
    </submittedName>
</protein>
<dbReference type="AlphaFoldDB" id="A0A1V4J4Z5"/>
<gene>
    <name evidence="1" type="ORF">AV530_017086</name>
</gene>
<comment type="caution">
    <text evidence="1">The sequence shown here is derived from an EMBL/GenBank/DDBJ whole genome shotgun (WGS) entry which is preliminary data.</text>
</comment>
<evidence type="ECO:0000313" key="1">
    <source>
        <dbReference type="EMBL" id="OPJ67190.1"/>
    </source>
</evidence>
<accession>A0A1V4J4Z5</accession>
<organism evidence="1 2">
    <name type="scientific">Patagioenas fasciata monilis</name>
    <dbReference type="NCBI Taxonomy" id="372326"/>
    <lineage>
        <taxon>Eukaryota</taxon>
        <taxon>Metazoa</taxon>
        <taxon>Chordata</taxon>
        <taxon>Craniata</taxon>
        <taxon>Vertebrata</taxon>
        <taxon>Euteleostomi</taxon>
        <taxon>Archelosauria</taxon>
        <taxon>Archosauria</taxon>
        <taxon>Dinosauria</taxon>
        <taxon>Saurischia</taxon>
        <taxon>Theropoda</taxon>
        <taxon>Coelurosauria</taxon>
        <taxon>Aves</taxon>
        <taxon>Neognathae</taxon>
        <taxon>Neoaves</taxon>
        <taxon>Columbimorphae</taxon>
        <taxon>Columbiformes</taxon>
        <taxon>Columbidae</taxon>
        <taxon>Patagioenas</taxon>
    </lineage>
</organism>